<evidence type="ECO:0000313" key="1">
    <source>
        <dbReference type="EMBL" id="KAJ6684544.1"/>
    </source>
</evidence>
<evidence type="ECO:0000313" key="2">
    <source>
        <dbReference type="Proteomes" id="UP001151532"/>
    </source>
</evidence>
<dbReference type="EMBL" id="JAPFFK010000019">
    <property type="protein sequence ID" value="KAJ6684544.1"/>
    <property type="molecule type" value="Genomic_DNA"/>
</dbReference>
<accession>A0A9Q0SNR8</accession>
<dbReference type="AlphaFoldDB" id="A0A9Q0SNR8"/>
<reference evidence="1" key="1">
    <citation type="submission" date="2022-11" db="EMBL/GenBank/DDBJ databases">
        <authorList>
            <person name="Hyden B.L."/>
            <person name="Feng K."/>
            <person name="Yates T."/>
            <person name="Jawdy S."/>
            <person name="Smart L.B."/>
            <person name="Muchero W."/>
        </authorList>
    </citation>
    <scope>NUCLEOTIDE SEQUENCE</scope>
    <source>
        <tissue evidence="1">Shoot tip</tissue>
    </source>
</reference>
<name>A0A9Q0SNR8_SALPP</name>
<dbReference type="Proteomes" id="UP001151532">
    <property type="component" value="Chromosome 2"/>
</dbReference>
<dbReference type="OrthoDB" id="439808at2759"/>
<reference evidence="1" key="2">
    <citation type="journal article" date="2023" name="Int. J. Mol. Sci.">
        <title>De Novo Assembly and Annotation of 11 Diverse Shrub Willow (Salix) Genomes Reveals Novel Gene Organization in Sex-Linked Regions.</title>
        <authorList>
            <person name="Hyden B."/>
            <person name="Feng K."/>
            <person name="Yates T.B."/>
            <person name="Jawdy S."/>
            <person name="Cereghino C."/>
            <person name="Smart L.B."/>
            <person name="Muchero W."/>
        </authorList>
    </citation>
    <scope>NUCLEOTIDE SEQUENCE</scope>
    <source>
        <tissue evidence="1">Shoot tip</tissue>
    </source>
</reference>
<protein>
    <submittedName>
        <fullName evidence="1">BOULE-RELATED</fullName>
    </submittedName>
</protein>
<organism evidence="1 2">
    <name type="scientific">Salix purpurea</name>
    <name type="common">Purple osier willow</name>
    <dbReference type="NCBI Taxonomy" id="77065"/>
    <lineage>
        <taxon>Eukaryota</taxon>
        <taxon>Viridiplantae</taxon>
        <taxon>Streptophyta</taxon>
        <taxon>Embryophyta</taxon>
        <taxon>Tracheophyta</taxon>
        <taxon>Spermatophyta</taxon>
        <taxon>Magnoliopsida</taxon>
        <taxon>eudicotyledons</taxon>
        <taxon>Gunneridae</taxon>
        <taxon>Pentapetalae</taxon>
        <taxon>rosids</taxon>
        <taxon>fabids</taxon>
        <taxon>Malpighiales</taxon>
        <taxon>Salicaceae</taxon>
        <taxon>Saliceae</taxon>
        <taxon>Salix</taxon>
    </lineage>
</organism>
<gene>
    <name evidence="1" type="ORF">OIU79_014819</name>
</gene>
<proteinExistence type="predicted"/>
<keyword evidence="2" id="KW-1185">Reference proteome</keyword>
<sequence length="87" mass="9088">MYPYGQFGQNVPGGHGYTTMQGYAVPGHQIMQFGGPSVNAMTTSPMPTIQAPYPTGIAAAVPAQQQFIVPAPSPQYMHSSGSDQTTG</sequence>
<comment type="caution">
    <text evidence="1">The sequence shown here is derived from an EMBL/GenBank/DDBJ whole genome shotgun (WGS) entry which is preliminary data.</text>
</comment>